<dbReference type="Proteomes" id="UP000294933">
    <property type="component" value="Unassembled WGS sequence"/>
</dbReference>
<organism evidence="1 2">
    <name type="scientific">Rickenella mellea</name>
    <dbReference type="NCBI Taxonomy" id="50990"/>
    <lineage>
        <taxon>Eukaryota</taxon>
        <taxon>Fungi</taxon>
        <taxon>Dikarya</taxon>
        <taxon>Basidiomycota</taxon>
        <taxon>Agaricomycotina</taxon>
        <taxon>Agaricomycetes</taxon>
        <taxon>Hymenochaetales</taxon>
        <taxon>Rickenellaceae</taxon>
        <taxon>Rickenella</taxon>
    </lineage>
</organism>
<evidence type="ECO:0000313" key="2">
    <source>
        <dbReference type="Proteomes" id="UP000294933"/>
    </source>
</evidence>
<dbReference type="VEuPathDB" id="FungiDB:BD410DRAFT_360186"/>
<reference evidence="1 2" key="1">
    <citation type="submission" date="2018-06" db="EMBL/GenBank/DDBJ databases">
        <title>A transcriptomic atlas of mushroom development highlights an independent origin of complex multicellularity.</title>
        <authorList>
            <consortium name="DOE Joint Genome Institute"/>
            <person name="Krizsan K."/>
            <person name="Almasi E."/>
            <person name="Merenyi Z."/>
            <person name="Sahu N."/>
            <person name="Viragh M."/>
            <person name="Koszo T."/>
            <person name="Mondo S."/>
            <person name="Kiss B."/>
            <person name="Balint B."/>
            <person name="Kues U."/>
            <person name="Barry K."/>
            <person name="Hegedus J.C."/>
            <person name="Henrissat B."/>
            <person name="Johnson J."/>
            <person name="Lipzen A."/>
            <person name="Ohm R."/>
            <person name="Nagy I."/>
            <person name="Pangilinan J."/>
            <person name="Yan J."/>
            <person name="Xiong Y."/>
            <person name="Grigoriev I.V."/>
            <person name="Hibbett D.S."/>
            <person name="Nagy L.G."/>
        </authorList>
    </citation>
    <scope>NUCLEOTIDE SEQUENCE [LARGE SCALE GENOMIC DNA]</scope>
    <source>
        <strain evidence="1 2">SZMC22713</strain>
    </source>
</reference>
<keyword evidence="2" id="KW-1185">Reference proteome</keyword>
<proteinExistence type="predicted"/>
<name>A0A4Y7Q0J3_9AGAM</name>
<accession>A0A4Y7Q0J3</accession>
<gene>
    <name evidence="1" type="ORF">BD410DRAFT_360186</name>
</gene>
<protein>
    <submittedName>
        <fullName evidence="1">Uncharacterized protein</fullName>
    </submittedName>
</protein>
<evidence type="ECO:0000313" key="1">
    <source>
        <dbReference type="EMBL" id="TDL20851.1"/>
    </source>
</evidence>
<dbReference type="EMBL" id="ML170185">
    <property type="protein sequence ID" value="TDL20851.1"/>
    <property type="molecule type" value="Genomic_DNA"/>
</dbReference>
<dbReference type="AlphaFoldDB" id="A0A4Y7Q0J3"/>
<sequence>MSSQWPSESGSDEGYGSTFSETTKQQIRALYRDRCAICLDHLPPGGGHFAHLIASSEEGEKTVQGGDFLGIIHPDYDRSSKDNGYPLCTNCHLGYFKPKLVTLSPPWPILKYILESLHQPGNSRSIYQICQSLIQSSRDHLSAPEDVKGLIPYLGLYSLVILRPEKVQECVIMTCKLPPLSILNNHQFVPALSDVDLSIPGVARIFDTSAITSTLPLSLGYIPLTDSLRNFVRDAIGAFRCRWKPC</sequence>
<dbReference type="STRING" id="50990.A0A4Y7Q0J3"/>
<dbReference type="OrthoDB" id="3251394at2759"/>